<dbReference type="PANTHER" id="PTHR37540:SF10">
    <property type="entry name" value="SIGMA-70 REGION 2 FAMILY PROTEIN"/>
    <property type="match status" value="1"/>
</dbReference>
<comment type="caution">
    <text evidence="3">The sequence shown here is derived from an EMBL/GenBank/DDBJ whole genome shotgun (WGS) entry which is preliminary data.</text>
</comment>
<dbReference type="PANTHER" id="PTHR37540">
    <property type="entry name" value="TRANSCRIPTION FACTOR (ACR-2), PUTATIVE-RELATED-RELATED"/>
    <property type="match status" value="1"/>
</dbReference>
<dbReference type="Proteomes" id="UP000829685">
    <property type="component" value="Unassembled WGS sequence"/>
</dbReference>
<reference evidence="3" key="1">
    <citation type="submission" date="2021-03" db="EMBL/GenBank/DDBJ databases">
        <title>Revisited historic fungal species revealed as producer of novel bioactive compounds through whole genome sequencing and comparative genomics.</title>
        <authorList>
            <person name="Vignolle G.A."/>
            <person name="Hochenegger N."/>
            <person name="Mach R.L."/>
            <person name="Mach-Aigner A.R."/>
            <person name="Javad Rahimi M."/>
            <person name="Salim K.A."/>
            <person name="Chan C.M."/>
            <person name="Lim L.B.L."/>
            <person name="Cai F."/>
            <person name="Druzhinina I.S."/>
            <person name="U'Ren J.M."/>
            <person name="Derntl C."/>
        </authorList>
    </citation>
    <scope>NUCLEOTIDE SEQUENCE</scope>
    <source>
        <strain evidence="3">TUCIM 5799</strain>
    </source>
</reference>
<gene>
    <name evidence="3" type="ORF">JX265_011405</name>
</gene>
<feature type="compositionally biased region" description="Basic residues" evidence="2">
    <location>
        <begin position="15"/>
        <end position="26"/>
    </location>
</feature>
<evidence type="ECO:0000256" key="1">
    <source>
        <dbReference type="ARBA" id="ARBA00023242"/>
    </source>
</evidence>
<sequence>MAGFEFVNVTDPKEVKKHSSKIRRHVMKDIGKARRKPKTRDRRQTKIIDEQPKIGEEDDSRPADRAEDEVEKDLRSYIHKMTTAGVRNDGHISQMVYPFEMTEDRIQLARYMIEEARHVYRPFRFAWLSVGLTDAASWNITLANAALFRSRGLGAEVTEYTESQEALKYYTLSLESISKRLQDPEEVGSEGLVIAVTGFICHDNSVGNFERMNDHLKGLKHIVEKRGGLEKLSSPFLRLMISWHDLCAATYLNASPYFKVPEGSLTEIDTGDDTMYLDVLLRDWDFQCPSLGDIMCALKATAKVAIYVNRHGHEPNFWKDDVTIARLLGPASHEILTLEGRPLPSDSADPEYSGIAAREAFRRAALIFLADVKIRCLAGARELPRHLDAFRQISRLPLVNWTVVPELNLWAHVVAAIQEDSDERAWHVAVISGIMDALGLETGSQALDVARGVIWAESIMGEKAQALSDHIDSHRRLSALSQHLQDVPLDPLLEDFDFAQLASLEASQLGPTQC</sequence>
<evidence type="ECO:0000313" key="4">
    <source>
        <dbReference type="Proteomes" id="UP000829685"/>
    </source>
</evidence>
<dbReference type="InterPro" id="IPR021858">
    <property type="entry name" value="Fun_TF"/>
</dbReference>
<dbReference type="EMBL" id="JAFIMR010000042">
    <property type="protein sequence ID" value="KAI1856764.1"/>
    <property type="molecule type" value="Genomic_DNA"/>
</dbReference>
<name>A0A9P9WCI7_9PEZI</name>
<feature type="compositionally biased region" description="Basic and acidic residues" evidence="2">
    <location>
        <begin position="42"/>
        <end position="65"/>
    </location>
</feature>
<accession>A0A9P9WCI7</accession>
<feature type="region of interest" description="Disordered" evidence="2">
    <location>
        <begin position="1"/>
        <end position="70"/>
    </location>
</feature>
<keyword evidence="4" id="KW-1185">Reference proteome</keyword>
<organism evidence="3 4">
    <name type="scientific">Neoarthrinium moseri</name>
    <dbReference type="NCBI Taxonomy" id="1658444"/>
    <lineage>
        <taxon>Eukaryota</taxon>
        <taxon>Fungi</taxon>
        <taxon>Dikarya</taxon>
        <taxon>Ascomycota</taxon>
        <taxon>Pezizomycotina</taxon>
        <taxon>Sordariomycetes</taxon>
        <taxon>Xylariomycetidae</taxon>
        <taxon>Amphisphaeriales</taxon>
        <taxon>Apiosporaceae</taxon>
        <taxon>Neoarthrinium</taxon>
    </lineage>
</organism>
<evidence type="ECO:0000256" key="2">
    <source>
        <dbReference type="SAM" id="MobiDB-lite"/>
    </source>
</evidence>
<dbReference type="Pfam" id="PF11951">
    <property type="entry name" value="Fungal_trans_2"/>
    <property type="match status" value="1"/>
</dbReference>
<protein>
    <submittedName>
        <fullName evidence="3">Uncharacterized protein</fullName>
    </submittedName>
</protein>
<evidence type="ECO:0000313" key="3">
    <source>
        <dbReference type="EMBL" id="KAI1856764.1"/>
    </source>
</evidence>
<keyword evidence="1" id="KW-0539">Nucleus</keyword>
<dbReference type="AlphaFoldDB" id="A0A9P9WCI7"/>
<proteinExistence type="predicted"/>